<gene>
    <name evidence="7" type="ORF">JT25_011940</name>
</gene>
<dbReference type="Gene3D" id="2.40.50.140">
    <property type="entry name" value="Nucleic acid-binding proteins"/>
    <property type="match status" value="1"/>
</dbReference>
<dbReference type="PANTHER" id="PTHR33507:SF3">
    <property type="entry name" value="INNER MEMBRANE PROTEIN YBBJ"/>
    <property type="match status" value="1"/>
</dbReference>
<dbReference type="InterPro" id="IPR052165">
    <property type="entry name" value="Membrane_assoc_protease"/>
</dbReference>
<dbReference type="GO" id="GO:0005886">
    <property type="term" value="C:plasma membrane"/>
    <property type="evidence" value="ECO:0007669"/>
    <property type="project" value="TreeGrafter"/>
</dbReference>
<dbReference type="RefSeq" id="WP_062328708.1">
    <property type="nucleotide sequence ID" value="NZ_CP014476.1"/>
</dbReference>
<evidence type="ECO:0000256" key="5">
    <source>
        <dbReference type="SAM" id="Phobius"/>
    </source>
</evidence>
<dbReference type="KEGG" id="mdn:JT25_011940"/>
<keyword evidence="4 5" id="KW-0472">Membrane</keyword>
<dbReference type="OrthoDB" id="9810336at2"/>
<feature type="domain" description="NfeD-like C-terminal" evidence="6">
    <location>
        <begin position="92"/>
        <end position="145"/>
    </location>
</feature>
<evidence type="ECO:0000259" key="6">
    <source>
        <dbReference type="Pfam" id="PF01957"/>
    </source>
</evidence>
<protein>
    <recommendedName>
        <fullName evidence="6">NfeD-like C-terminal domain-containing protein</fullName>
    </recommendedName>
</protein>
<dbReference type="STRING" id="1538553.JT25_011940"/>
<reference evidence="7 8" key="1">
    <citation type="journal article" date="2015" name="Environ. Microbiol.">
        <title>Methane oxidation coupled to nitrate reduction under hypoxia by the Gammaproteobacterium Methylomonas denitrificans, sp. nov. type strain FJG1.</title>
        <authorList>
            <person name="Kits K.D."/>
            <person name="Klotz M.G."/>
            <person name="Stein L.Y."/>
        </authorList>
    </citation>
    <scope>NUCLEOTIDE SEQUENCE [LARGE SCALE GENOMIC DNA]</scope>
    <source>
        <strain evidence="7 8">FJG1</strain>
    </source>
</reference>
<evidence type="ECO:0000256" key="4">
    <source>
        <dbReference type="ARBA" id="ARBA00023136"/>
    </source>
</evidence>
<dbReference type="Pfam" id="PF01957">
    <property type="entry name" value="NfeD"/>
    <property type="match status" value="1"/>
</dbReference>
<sequence>MGEQDIVFWYWWVLAVGFLALEIVVTGFFFLWLAVSAFIVGAAVLLIPATPFNVQLLLFSLLAVLSVLAWRKYARTRAVEATDHPLLNQRGAQYIGRTFFLIAPIENGQGKIKVDDTFWKVHGKDSPMGAKVKVVAVKGTVFEVEVCE</sequence>
<dbReference type="Proteomes" id="UP000030512">
    <property type="component" value="Chromosome"/>
</dbReference>
<proteinExistence type="predicted"/>
<evidence type="ECO:0000256" key="1">
    <source>
        <dbReference type="ARBA" id="ARBA00004141"/>
    </source>
</evidence>
<evidence type="ECO:0000256" key="2">
    <source>
        <dbReference type="ARBA" id="ARBA00022692"/>
    </source>
</evidence>
<feature type="transmembrane region" description="Helical" evidence="5">
    <location>
        <begin position="53"/>
        <end position="70"/>
    </location>
</feature>
<evidence type="ECO:0000313" key="7">
    <source>
        <dbReference type="EMBL" id="AMK77188.1"/>
    </source>
</evidence>
<comment type="subcellular location">
    <subcellularLocation>
        <location evidence="1">Membrane</location>
        <topology evidence="1">Multi-pass membrane protein</topology>
    </subcellularLocation>
</comment>
<dbReference type="InterPro" id="IPR002810">
    <property type="entry name" value="NfeD-like_C"/>
</dbReference>
<organism evidence="7 8">
    <name type="scientific">Methylomonas denitrificans</name>
    <dbReference type="NCBI Taxonomy" id="1538553"/>
    <lineage>
        <taxon>Bacteria</taxon>
        <taxon>Pseudomonadati</taxon>
        <taxon>Pseudomonadota</taxon>
        <taxon>Gammaproteobacteria</taxon>
        <taxon>Methylococcales</taxon>
        <taxon>Methylococcaceae</taxon>
        <taxon>Methylomonas</taxon>
    </lineage>
</organism>
<dbReference type="PANTHER" id="PTHR33507">
    <property type="entry name" value="INNER MEMBRANE PROTEIN YBBJ"/>
    <property type="match status" value="1"/>
</dbReference>
<keyword evidence="8" id="KW-1185">Reference proteome</keyword>
<keyword evidence="2 5" id="KW-0812">Transmembrane</keyword>
<dbReference type="InterPro" id="IPR012340">
    <property type="entry name" value="NA-bd_OB-fold"/>
</dbReference>
<dbReference type="AlphaFoldDB" id="A0A126T535"/>
<name>A0A126T535_9GAMM</name>
<accession>A0A126T535</accession>
<dbReference type="EMBL" id="CP014476">
    <property type="protein sequence ID" value="AMK77188.1"/>
    <property type="molecule type" value="Genomic_DNA"/>
</dbReference>
<feature type="transmembrane region" description="Helical" evidence="5">
    <location>
        <begin position="6"/>
        <end position="24"/>
    </location>
</feature>
<evidence type="ECO:0000313" key="8">
    <source>
        <dbReference type="Proteomes" id="UP000030512"/>
    </source>
</evidence>
<evidence type="ECO:0000256" key="3">
    <source>
        <dbReference type="ARBA" id="ARBA00022989"/>
    </source>
</evidence>
<keyword evidence="3 5" id="KW-1133">Transmembrane helix</keyword>